<dbReference type="KEGG" id="pbl:PAAG_12523"/>
<dbReference type="HOGENOM" id="CLU_2961428_0_0_1"/>
<protein>
    <submittedName>
        <fullName evidence="1">Uncharacterized protein</fullName>
    </submittedName>
</protein>
<evidence type="ECO:0000313" key="1">
    <source>
        <dbReference type="EMBL" id="KGQ00795.1"/>
    </source>
</evidence>
<dbReference type="RefSeq" id="XP_015702373.1">
    <property type="nucleotide sequence ID" value="XM_015848002.1"/>
</dbReference>
<dbReference type="GeneID" id="26971145"/>
<gene>
    <name evidence="1" type="ORF">PAAG_12523</name>
</gene>
<keyword evidence="2" id="KW-1185">Reference proteome</keyword>
<dbReference type="VEuPathDB" id="FungiDB:PAAG_12523"/>
<reference evidence="1 2" key="1">
    <citation type="journal article" date="2011" name="PLoS Genet.">
        <title>Comparative genomic analysis of human fungal pathogens causing paracoccidioidomycosis.</title>
        <authorList>
            <person name="Desjardins C.A."/>
            <person name="Champion M.D."/>
            <person name="Holder J.W."/>
            <person name="Muszewska A."/>
            <person name="Goldberg J."/>
            <person name="Bailao A.M."/>
            <person name="Brigido M.M."/>
            <person name="Ferreira M.E."/>
            <person name="Garcia A.M."/>
            <person name="Grynberg M."/>
            <person name="Gujja S."/>
            <person name="Heiman D.I."/>
            <person name="Henn M.R."/>
            <person name="Kodira C.D."/>
            <person name="Leon-Narvaez H."/>
            <person name="Longo L.V."/>
            <person name="Ma L.J."/>
            <person name="Malavazi I."/>
            <person name="Matsuo A.L."/>
            <person name="Morais F.V."/>
            <person name="Pereira M."/>
            <person name="Rodriguez-Brito S."/>
            <person name="Sakthikumar S."/>
            <person name="Salem-Izacc S.M."/>
            <person name="Sykes S.M."/>
            <person name="Teixeira M.M."/>
            <person name="Vallejo M.C."/>
            <person name="Walter M.E."/>
            <person name="Yandava C."/>
            <person name="Young S."/>
            <person name="Zeng Q."/>
            <person name="Zucker J."/>
            <person name="Felipe M.S."/>
            <person name="Goldman G.H."/>
            <person name="Haas B.J."/>
            <person name="McEwen J.G."/>
            <person name="Nino-Vega G."/>
            <person name="Puccia R."/>
            <person name="San-Blas G."/>
            <person name="Soares C.M."/>
            <person name="Birren B.W."/>
            <person name="Cuomo C.A."/>
        </authorList>
    </citation>
    <scope>NUCLEOTIDE SEQUENCE [LARGE SCALE GENOMIC DNA]</scope>
    <source>
        <strain evidence="2">ATCC MYA-826 / Pb01</strain>
    </source>
</reference>
<dbReference type="AlphaFoldDB" id="A0A0A2V3S3"/>
<dbReference type="EMBL" id="KN294022">
    <property type="protein sequence ID" value="KGQ00795.1"/>
    <property type="molecule type" value="Genomic_DNA"/>
</dbReference>
<evidence type="ECO:0000313" key="2">
    <source>
        <dbReference type="Proteomes" id="UP000002059"/>
    </source>
</evidence>
<proteinExistence type="predicted"/>
<dbReference type="Proteomes" id="UP000002059">
    <property type="component" value="Partially assembled WGS sequence"/>
</dbReference>
<organism evidence="1 2">
    <name type="scientific">Paracoccidioides lutzii (strain ATCC MYA-826 / Pb01)</name>
    <name type="common">Paracoccidioides brasiliensis</name>
    <dbReference type="NCBI Taxonomy" id="502779"/>
    <lineage>
        <taxon>Eukaryota</taxon>
        <taxon>Fungi</taxon>
        <taxon>Dikarya</taxon>
        <taxon>Ascomycota</taxon>
        <taxon>Pezizomycotina</taxon>
        <taxon>Eurotiomycetes</taxon>
        <taxon>Eurotiomycetidae</taxon>
        <taxon>Onygenales</taxon>
        <taxon>Ajellomycetaceae</taxon>
        <taxon>Paracoccidioides</taxon>
    </lineage>
</organism>
<name>A0A0A2V3S3_PARBA</name>
<accession>A0A0A2V3S3</accession>
<sequence>MSQLERQSCKITSCTDVLSSLMNQILDQLVKERHLAMHNVTILAKEFTELRAANNTRQK</sequence>